<feature type="compositionally biased region" description="Basic and acidic residues" evidence="1">
    <location>
        <begin position="221"/>
        <end position="232"/>
    </location>
</feature>
<keyword evidence="3" id="KW-1185">Reference proteome</keyword>
<feature type="compositionally biased region" description="Polar residues" evidence="1">
    <location>
        <begin position="336"/>
        <end position="380"/>
    </location>
</feature>
<sequence length="546" mass="59639">MAGVATAAYSADALASPVDGSQWDFAVPLANEVRLFCVPLADVVAQERVKEKKKALISFSPQENHSSKQRNSHDSSSVRPKFSRQRTSNGSRSSSVSRTARTHESPYLASNRGRREPSLNRHGSEAGSMRDAFGHEAAGRNEPEEANDGMDGKTNQEKWIHRDKLAKIESEELHQAAILFQRRMRGESKSSAGRGRSHDAHPANGTGTATSPATEYSEPWPKVKEESGKQDVNDNVEDDEREHWDLRRPEEIAADDAAASIYSHPSLGKSASRIPVSTASPVPISAALGRDSRSSRSRAATDEEDRSSRSRRASEPINIEQDGSTPSPESRPDSRGFSSTPNTLGKKTVKPTGSTNRKTSAPPTNRKASTPRTRAVSGNNTQRPTTRGGEPRPPTAANRPEGDPPWLATMYKPDPRLPPDQQMIPTVAKRIMQEQWEKEGRTPNTYDRNFEPLAVHPPDAPPAATKPEPEQQPVESLQLEELPPQPPKSPEPPRPNTSTGYSTMPKVQDPPPMGLTPNPNPNWSPPVVTAQQPPKKEKGCGCCIVM</sequence>
<feature type="region of interest" description="Disordered" evidence="1">
    <location>
        <begin position="266"/>
        <end position="539"/>
    </location>
</feature>
<feature type="compositionally biased region" description="Basic and acidic residues" evidence="1">
    <location>
        <begin position="113"/>
        <end position="124"/>
    </location>
</feature>
<evidence type="ECO:0008006" key="4">
    <source>
        <dbReference type="Google" id="ProtNLM"/>
    </source>
</evidence>
<accession>A0A9W9XBP6</accession>
<feature type="compositionally biased region" description="Basic and acidic residues" evidence="1">
    <location>
        <begin position="241"/>
        <end position="251"/>
    </location>
</feature>
<dbReference type="AlphaFoldDB" id="A0A9W9XBP6"/>
<reference evidence="2" key="1">
    <citation type="submission" date="2022-12" db="EMBL/GenBank/DDBJ databases">
        <authorList>
            <person name="Petersen C."/>
        </authorList>
    </citation>
    <scope>NUCLEOTIDE SEQUENCE</scope>
    <source>
        <strain evidence="2">IBT 17660</strain>
    </source>
</reference>
<feature type="compositionally biased region" description="Pro residues" evidence="1">
    <location>
        <begin position="483"/>
        <end position="495"/>
    </location>
</feature>
<comment type="caution">
    <text evidence="2">The sequence shown here is derived from an EMBL/GenBank/DDBJ whole genome shotgun (WGS) entry which is preliminary data.</text>
</comment>
<evidence type="ECO:0000313" key="3">
    <source>
        <dbReference type="Proteomes" id="UP001147760"/>
    </source>
</evidence>
<dbReference type="Proteomes" id="UP001147760">
    <property type="component" value="Unassembled WGS sequence"/>
</dbReference>
<protein>
    <recommendedName>
        <fullName evidence="4">TeaA receptor TeaR</fullName>
    </recommendedName>
</protein>
<feature type="compositionally biased region" description="Low complexity" evidence="1">
    <location>
        <begin position="85"/>
        <end position="99"/>
    </location>
</feature>
<feature type="compositionally biased region" description="Low complexity" evidence="1">
    <location>
        <begin position="471"/>
        <end position="482"/>
    </location>
</feature>
<evidence type="ECO:0000313" key="2">
    <source>
        <dbReference type="EMBL" id="KAJ5487731.1"/>
    </source>
</evidence>
<gene>
    <name evidence="2" type="ORF">N7530_002031</name>
</gene>
<reference evidence="2" key="2">
    <citation type="journal article" date="2023" name="IMA Fungus">
        <title>Comparative genomic study of the Penicillium genus elucidates a diverse pangenome and 15 lateral gene transfer events.</title>
        <authorList>
            <person name="Petersen C."/>
            <person name="Sorensen T."/>
            <person name="Nielsen M.R."/>
            <person name="Sondergaard T.E."/>
            <person name="Sorensen J.L."/>
            <person name="Fitzpatrick D.A."/>
            <person name="Frisvad J.C."/>
            <person name="Nielsen K.L."/>
        </authorList>
    </citation>
    <scope>NUCLEOTIDE SEQUENCE</scope>
    <source>
        <strain evidence="2">IBT 17660</strain>
    </source>
</reference>
<organism evidence="2 3">
    <name type="scientific">Penicillium desertorum</name>
    <dbReference type="NCBI Taxonomy" id="1303715"/>
    <lineage>
        <taxon>Eukaryota</taxon>
        <taxon>Fungi</taxon>
        <taxon>Dikarya</taxon>
        <taxon>Ascomycota</taxon>
        <taxon>Pezizomycotina</taxon>
        <taxon>Eurotiomycetes</taxon>
        <taxon>Eurotiomycetidae</taxon>
        <taxon>Eurotiales</taxon>
        <taxon>Aspergillaceae</taxon>
        <taxon>Penicillium</taxon>
    </lineage>
</organism>
<dbReference type="OrthoDB" id="418495at2759"/>
<feature type="region of interest" description="Disordered" evidence="1">
    <location>
        <begin position="57"/>
        <end position="129"/>
    </location>
</feature>
<name>A0A9W9XBP6_9EURO</name>
<feature type="compositionally biased region" description="Polar residues" evidence="1">
    <location>
        <begin position="205"/>
        <end position="214"/>
    </location>
</feature>
<dbReference type="EMBL" id="JAPWDO010000001">
    <property type="protein sequence ID" value="KAJ5487731.1"/>
    <property type="molecule type" value="Genomic_DNA"/>
</dbReference>
<proteinExistence type="predicted"/>
<evidence type="ECO:0000256" key="1">
    <source>
        <dbReference type="SAM" id="MobiDB-lite"/>
    </source>
</evidence>
<feature type="compositionally biased region" description="Basic and acidic residues" evidence="1">
    <location>
        <begin position="431"/>
        <end position="441"/>
    </location>
</feature>
<feature type="compositionally biased region" description="Pro residues" evidence="1">
    <location>
        <begin position="508"/>
        <end position="524"/>
    </location>
</feature>
<feature type="region of interest" description="Disordered" evidence="1">
    <location>
        <begin position="179"/>
        <end position="251"/>
    </location>
</feature>